<feature type="domain" description="CCHC-type" evidence="4">
    <location>
        <begin position="314"/>
        <end position="328"/>
    </location>
</feature>
<keyword evidence="1" id="KW-0479">Metal-binding</keyword>
<dbReference type="SMART" id="SM00343">
    <property type="entry name" value="ZnF_C2HC"/>
    <property type="match status" value="1"/>
</dbReference>
<reference evidence="6" key="1">
    <citation type="journal article" date="2019" name="Sci. Rep.">
        <title>Draft genome of Tanacetum cinerariifolium, the natural source of mosquito coil.</title>
        <authorList>
            <person name="Yamashiro T."/>
            <person name="Shiraishi A."/>
            <person name="Satake H."/>
            <person name="Nakayama K."/>
        </authorList>
    </citation>
    <scope>NUCLEOTIDE SEQUENCE</scope>
</reference>
<dbReference type="CDD" id="cd09272">
    <property type="entry name" value="RNase_HI_RT_Ty1"/>
    <property type="match status" value="1"/>
</dbReference>
<feature type="compositionally biased region" description="Basic and acidic residues" evidence="3">
    <location>
        <begin position="1124"/>
        <end position="1138"/>
    </location>
</feature>
<feature type="region of interest" description="Disordered" evidence="3">
    <location>
        <begin position="203"/>
        <end position="232"/>
    </location>
</feature>
<feature type="compositionally biased region" description="Low complexity" evidence="3">
    <location>
        <begin position="204"/>
        <end position="232"/>
    </location>
</feature>
<dbReference type="Pfam" id="PF00098">
    <property type="entry name" value="zf-CCHC"/>
    <property type="match status" value="1"/>
</dbReference>
<dbReference type="Gene3D" id="4.10.60.10">
    <property type="entry name" value="Zinc finger, CCHC-type"/>
    <property type="match status" value="1"/>
</dbReference>
<dbReference type="SUPFAM" id="SSF53098">
    <property type="entry name" value="Ribonuclease H-like"/>
    <property type="match status" value="1"/>
</dbReference>
<name>A0A6L2KYP1_TANCI</name>
<keyword evidence="1" id="KW-0862">Zinc</keyword>
<dbReference type="InterPro" id="IPR013103">
    <property type="entry name" value="RVT_2"/>
</dbReference>
<dbReference type="Gene3D" id="3.30.420.10">
    <property type="entry name" value="Ribonuclease H-like superfamily/Ribonuclease H"/>
    <property type="match status" value="1"/>
</dbReference>
<protein>
    <submittedName>
        <fullName evidence="6">Uncharacterized protein</fullName>
    </submittedName>
</protein>
<dbReference type="PANTHER" id="PTHR11439:SF495">
    <property type="entry name" value="REVERSE TRANSCRIPTASE, RNA-DEPENDENT DNA POLYMERASE-RELATED"/>
    <property type="match status" value="1"/>
</dbReference>
<dbReference type="InterPro" id="IPR036397">
    <property type="entry name" value="RNaseH_sf"/>
</dbReference>
<dbReference type="GO" id="GO:0008270">
    <property type="term" value="F:zinc ion binding"/>
    <property type="evidence" value="ECO:0007669"/>
    <property type="project" value="UniProtKB-KW"/>
</dbReference>
<keyword evidence="1" id="KW-0863">Zinc-finger</keyword>
<feature type="coiled-coil region" evidence="2">
    <location>
        <begin position="1258"/>
        <end position="1292"/>
    </location>
</feature>
<evidence type="ECO:0000256" key="1">
    <source>
        <dbReference type="PROSITE-ProRule" id="PRU00047"/>
    </source>
</evidence>
<evidence type="ECO:0000313" key="6">
    <source>
        <dbReference type="EMBL" id="GEU54089.1"/>
    </source>
</evidence>
<sequence length="1293" mass="147017">MQKTRLMKTPKNAGTTYQKAKNVKDKGKQDVGIKRLLNADKVTAASYEVTTVGYGFCCWIEQYFLMTDYALWEVIVNGDSPTPMRTVDGVEQTYPPTTAEEKLARKNELKARGTLLMALSNEHQLKFNSYKNVMSLMEAIEKSQLEIHRETISQKDLTLKLLKSLPSKWKNHTLIWRNKPDLETLNMDDLYNNLKIYETEVKGSSSSSQNSQNAAFVSSNSSNSTNQSYGSNSVNTDSLIDDIIYSFFANQSNSPQLDNEDLQQIDANDLEEMDLKWQMAMLTMRARRFLKKTGRKVGANGYEIIGFDKTKVECYNCNKRGHFIRECKAPRENMNREHVRRNMTVETVDANALVAQDGFRYDCSDQAEGGPTTLHLWPIHLQFKTSVGFDSQAFDNHVNDKYKTGEGYHAVPSPYTGNFMPHKPDLILADMVEYVVSEYVTSVHVVATNKAKTSESEPKYLSEPLIEDWKLMVDMLPLEETSKELKSSVKAKSVQLLDESHVLLRVLRKNNMYSVDLKNVAPSGGIENLIDHKVKIIKCDNRTEFKNKEMHHFCEKKGIKREFSVARTPQQNGVAERKNRTLIEAARTMLADSKLLTTVWAEAVNTACYVQNRTQDPLLSSSFKDSLGDGFKLRGEEKKDAKDPGNEDNEILSIEEPRVSQEKDSNVNNTNNINIVSPTANAAGIKDNVVDENIVYGCDDDPNMPNLEEIVYLDEDEDVGAEANMTNLDTNIHTLVDLPYGKKAIRTKWIYRNKKDERGIVVRNKARLGAQGYTQEEGIDYDEMDVKSSFMYGKIKEEVYVCQPSGFEDPEFPDRVYKVEKAELDKYVDEILKKFGFSTVKTTSTPMETLKPLIKYENAKDVDVQLYRSMIGSLMYLTSSRHDIMFAVYACDLPVDLEAYTDSDYTGASLDKKSTIGGYQFLRRRLISWQCKKQTVVANSAIEAEYVAASNCYEHVLWIQNQMLDYGYNFINTKIFIDNESPICIVKNPVFHSKTKHIKIRHHFIRDSYEKRLIQVIKIHTNHNVVDLLTKAFNVSRFHYLIASIRMLNLLEENADFADIYDFLKANPIRKTKRNAAEISQSSGPTTLVANETVYKERGDRVERAATTAASLDAEQDNGFRNYSSKEESQEVGKEENVKNYTTQEEGRNDQDEGISFNQDAEIQGSEPITTADVSVSTAEPSTPLTTTTIVIEDEDLTIAQALMKMRTRGLIIREVSETTTRPIIPPQQKLNPKDKGKGKMVKPEKPPKKKAQVKLDEEITRNLKAQLQAELEEEERLARQKEEEANIALIAE</sequence>
<dbReference type="InterPro" id="IPR001584">
    <property type="entry name" value="Integrase_cat-core"/>
</dbReference>
<dbReference type="Pfam" id="PF07727">
    <property type="entry name" value="RVT_2"/>
    <property type="match status" value="1"/>
</dbReference>
<keyword evidence="2" id="KW-0175">Coiled coil</keyword>
<feature type="compositionally biased region" description="Basic and acidic residues" evidence="3">
    <location>
        <begin position="1232"/>
        <end position="1247"/>
    </location>
</feature>
<comment type="caution">
    <text evidence="6">The sequence shown here is derived from an EMBL/GenBank/DDBJ whole genome shotgun (WGS) entry which is preliminary data.</text>
</comment>
<proteinExistence type="predicted"/>
<organism evidence="6">
    <name type="scientific">Tanacetum cinerariifolium</name>
    <name type="common">Dalmatian daisy</name>
    <name type="synonym">Chrysanthemum cinerariifolium</name>
    <dbReference type="NCBI Taxonomy" id="118510"/>
    <lineage>
        <taxon>Eukaryota</taxon>
        <taxon>Viridiplantae</taxon>
        <taxon>Streptophyta</taxon>
        <taxon>Embryophyta</taxon>
        <taxon>Tracheophyta</taxon>
        <taxon>Spermatophyta</taxon>
        <taxon>Magnoliopsida</taxon>
        <taxon>eudicotyledons</taxon>
        <taxon>Gunneridae</taxon>
        <taxon>Pentapetalae</taxon>
        <taxon>asterids</taxon>
        <taxon>campanulids</taxon>
        <taxon>Asterales</taxon>
        <taxon>Asteraceae</taxon>
        <taxon>Asteroideae</taxon>
        <taxon>Anthemideae</taxon>
        <taxon>Anthemidinae</taxon>
        <taxon>Tanacetum</taxon>
    </lineage>
</organism>
<gene>
    <name evidence="6" type="ORF">Tci_026067</name>
</gene>
<dbReference type="InterPro" id="IPR012337">
    <property type="entry name" value="RNaseH-like_sf"/>
</dbReference>
<dbReference type="GO" id="GO:0015074">
    <property type="term" value="P:DNA integration"/>
    <property type="evidence" value="ECO:0007669"/>
    <property type="project" value="InterPro"/>
</dbReference>
<feature type="region of interest" description="Disordered" evidence="3">
    <location>
        <begin position="1111"/>
        <end position="1153"/>
    </location>
</feature>
<dbReference type="PROSITE" id="PS50158">
    <property type="entry name" value="ZF_CCHC"/>
    <property type="match status" value="1"/>
</dbReference>
<dbReference type="InterPro" id="IPR001878">
    <property type="entry name" value="Znf_CCHC"/>
</dbReference>
<evidence type="ECO:0000256" key="2">
    <source>
        <dbReference type="SAM" id="Coils"/>
    </source>
</evidence>
<feature type="domain" description="Integrase catalytic" evidence="5">
    <location>
        <begin position="460"/>
        <end position="632"/>
    </location>
</feature>
<feature type="region of interest" description="Disordered" evidence="3">
    <location>
        <begin position="634"/>
        <end position="671"/>
    </location>
</feature>
<accession>A0A6L2KYP1</accession>
<dbReference type="SUPFAM" id="SSF57756">
    <property type="entry name" value="Retrovirus zinc finger-like domains"/>
    <property type="match status" value="1"/>
</dbReference>
<dbReference type="PANTHER" id="PTHR11439">
    <property type="entry name" value="GAG-POL-RELATED RETROTRANSPOSON"/>
    <property type="match status" value="1"/>
</dbReference>
<feature type="compositionally biased region" description="Basic and acidic residues" evidence="3">
    <location>
        <begin position="655"/>
        <end position="665"/>
    </location>
</feature>
<feature type="compositionally biased region" description="Basic and acidic residues" evidence="3">
    <location>
        <begin position="634"/>
        <end position="645"/>
    </location>
</feature>
<evidence type="ECO:0000259" key="5">
    <source>
        <dbReference type="PROSITE" id="PS50994"/>
    </source>
</evidence>
<evidence type="ECO:0000256" key="3">
    <source>
        <dbReference type="SAM" id="MobiDB-lite"/>
    </source>
</evidence>
<evidence type="ECO:0000259" key="4">
    <source>
        <dbReference type="PROSITE" id="PS50158"/>
    </source>
</evidence>
<dbReference type="PROSITE" id="PS50994">
    <property type="entry name" value="INTEGRASE"/>
    <property type="match status" value="1"/>
</dbReference>
<dbReference type="EMBL" id="BKCJ010003275">
    <property type="protein sequence ID" value="GEU54089.1"/>
    <property type="molecule type" value="Genomic_DNA"/>
</dbReference>
<dbReference type="InterPro" id="IPR036875">
    <property type="entry name" value="Znf_CCHC_sf"/>
</dbReference>
<dbReference type="GO" id="GO:0003676">
    <property type="term" value="F:nucleic acid binding"/>
    <property type="evidence" value="ECO:0007669"/>
    <property type="project" value="InterPro"/>
</dbReference>
<feature type="region of interest" description="Disordered" evidence="3">
    <location>
        <begin position="1224"/>
        <end position="1255"/>
    </location>
</feature>